<evidence type="ECO:0000256" key="4">
    <source>
        <dbReference type="ARBA" id="ARBA00010617"/>
    </source>
</evidence>
<dbReference type="Proteomes" id="UP000695000">
    <property type="component" value="Unplaced"/>
</dbReference>
<evidence type="ECO:0000256" key="9">
    <source>
        <dbReference type="ARBA" id="ARBA00023002"/>
    </source>
</evidence>
<keyword evidence="10" id="KW-0408">Iron</keyword>
<reference evidence="15" key="1">
    <citation type="submission" date="2025-08" db="UniProtKB">
        <authorList>
            <consortium name="RefSeq"/>
        </authorList>
    </citation>
    <scope>IDENTIFICATION</scope>
    <source>
        <tissue evidence="15">Whole Larva</tissue>
    </source>
</reference>
<name>A0ABM1NEH1_NICVS</name>
<dbReference type="Gene3D" id="1.10.630.10">
    <property type="entry name" value="Cytochrome P450"/>
    <property type="match status" value="2"/>
</dbReference>
<evidence type="ECO:0000256" key="10">
    <source>
        <dbReference type="ARBA" id="ARBA00023004"/>
    </source>
</evidence>
<evidence type="ECO:0000256" key="8">
    <source>
        <dbReference type="ARBA" id="ARBA00022848"/>
    </source>
</evidence>
<dbReference type="InterPro" id="IPR002401">
    <property type="entry name" value="Cyt_P450_E_grp-I"/>
</dbReference>
<keyword evidence="11" id="KW-0503">Monooxygenase</keyword>
<proteinExistence type="inferred from homology"/>
<comment type="cofactor">
    <cofactor evidence="1">
        <name>heme</name>
        <dbReference type="ChEBI" id="CHEBI:30413"/>
    </cofactor>
</comment>
<keyword evidence="8" id="KW-0492">Microsome</keyword>
<dbReference type="SUPFAM" id="SSF48264">
    <property type="entry name" value="Cytochrome P450"/>
    <property type="match status" value="2"/>
</dbReference>
<dbReference type="Pfam" id="PF00067">
    <property type="entry name" value="p450"/>
    <property type="match status" value="2"/>
</dbReference>
<dbReference type="InterPro" id="IPR001128">
    <property type="entry name" value="Cyt_P450"/>
</dbReference>
<evidence type="ECO:0000256" key="7">
    <source>
        <dbReference type="ARBA" id="ARBA00022824"/>
    </source>
</evidence>
<keyword evidence="9" id="KW-0560">Oxidoreductase</keyword>
<dbReference type="InterPro" id="IPR050476">
    <property type="entry name" value="Insect_CytP450_Detox"/>
</dbReference>
<protein>
    <submittedName>
        <fullName evidence="15">Cytochrome P450 6g1-like</fullName>
    </submittedName>
</protein>
<feature type="transmembrane region" description="Helical" evidence="13">
    <location>
        <begin position="6"/>
        <end position="21"/>
    </location>
</feature>
<sequence>MIIVPVALILIIAFLIWYNLISKKYNYWKERNIPYLQPKFPFGNFKSVLFFRDSLGEFFQNIYNASKECVVGIWIFGQPLIVIRSPDIIKEMLIKDFGTFKDRTVFSNKDADPVCAHMMFLTKNPQWKIIRQKMSPLFTTTKLKDMIKLMNKSGDDMNEYLDKHNGGIFDAKELCMKYTVDVITSIGFGLDAMCFKKESAEFRTVAGGLFEASAENYIRFVSYFLVPGIAKFFGIAFFNPTRIDFLRKAVWDVIDHRTRTQTKRNDLIDAYITLMGTNFSDGFKFEGDKLVSQAVQFFAAGFETTSSTIAFTLYELSFHQTIQDKLRKEIQQIDETEVTYESIQNMHYLDQVVSETLRKYPALPFLDRRCEMDYKIPNTEMVIEKGTPVYFSILGLHYDPLYFPNPQAFDPERFTPENLQFIQPNTYIPFGLGPRNCIGKRLGVIGTKLSLIKILSKYRVETCPETVKTIKFDPLAFTIALKHGLKVKFICVNLCKMIVILIALVLIVAIMICYIWITKNYNYWKDRNIPYIKPTFPFGNFKDMVFFRFSIGEYFQSIYNASKESIVGIWVFGEPMLIIRSPAIIKQILIKDFINFRDRTVLANEEADPICANMLFFSKNPQWRTMRQKMSPLLTILKLKDMIFLMNKSGDDMLHYMSKNACKVYDLKEICMDYTVDFMASISFGISASCFEKKESEFKDAANSIFLPSIGNYLRFGFNFMIPTIAKWFKLPFFDLKSMDFFRKTFWNVINQRNKDCINRRDLINSYIKLMKSDSFNGYKFEGDKVVGQAVQFFAAGFETTSITIAYTLYELSLHQTIQDKLREEICLKYVPGSDVTYELLKDLTYLGQVVSESLRKYPALAFLDRRCCMNYKIPNTDFILEKGTAVYISVFGLHYDPEFFPNPYKFDPDRFSPENIKSINLDAYIPFGNGPRGCLGKRLGLIGSKLCLIKLLSEYKVEPCLETTKNLKFDIMSFTTSSSDGFKLKFTKL</sequence>
<keyword evidence="6" id="KW-0479">Metal-binding</keyword>
<keyword evidence="7" id="KW-0256">Endoplasmic reticulum</keyword>
<evidence type="ECO:0000313" key="15">
    <source>
        <dbReference type="RefSeq" id="XP_017785221.1"/>
    </source>
</evidence>
<keyword evidence="13" id="KW-1133">Transmembrane helix</keyword>
<evidence type="ECO:0000256" key="6">
    <source>
        <dbReference type="ARBA" id="ARBA00022723"/>
    </source>
</evidence>
<dbReference type="PRINTS" id="PR00385">
    <property type="entry name" value="P450"/>
</dbReference>
<evidence type="ECO:0000256" key="5">
    <source>
        <dbReference type="ARBA" id="ARBA00022617"/>
    </source>
</evidence>
<evidence type="ECO:0000256" key="11">
    <source>
        <dbReference type="ARBA" id="ARBA00023033"/>
    </source>
</evidence>
<dbReference type="GeneID" id="108568561"/>
<dbReference type="PRINTS" id="PR00463">
    <property type="entry name" value="EP450I"/>
</dbReference>
<evidence type="ECO:0000313" key="14">
    <source>
        <dbReference type="Proteomes" id="UP000695000"/>
    </source>
</evidence>
<keyword evidence="12 13" id="KW-0472">Membrane</keyword>
<dbReference type="PANTHER" id="PTHR24292">
    <property type="entry name" value="CYTOCHROME P450"/>
    <property type="match status" value="1"/>
</dbReference>
<dbReference type="PROSITE" id="PS00086">
    <property type="entry name" value="CYTOCHROME_P450"/>
    <property type="match status" value="2"/>
</dbReference>
<keyword evidence="5" id="KW-0349">Heme</keyword>
<keyword evidence="14" id="KW-1185">Reference proteome</keyword>
<dbReference type="PANTHER" id="PTHR24292:SF45">
    <property type="entry name" value="CYTOCHROME P450 6G1-RELATED"/>
    <property type="match status" value="1"/>
</dbReference>
<evidence type="ECO:0000256" key="1">
    <source>
        <dbReference type="ARBA" id="ARBA00001971"/>
    </source>
</evidence>
<feature type="transmembrane region" description="Helical" evidence="13">
    <location>
        <begin position="220"/>
        <end position="238"/>
    </location>
</feature>
<dbReference type="InterPro" id="IPR017972">
    <property type="entry name" value="Cyt_P450_CS"/>
</dbReference>
<comment type="similarity">
    <text evidence="4">Belongs to the cytochrome P450 family.</text>
</comment>
<evidence type="ECO:0000256" key="3">
    <source>
        <dbReference type="ARBA" id="ARBA00004406"/>
    </source>
</evidence>
<comment type="subcellular location">
    <subcellularLocation>
        <location evidence="3">Endoplasmic reticulum membrane</location>
        <topology evidence="3">Peripheral membrane protein</topology>
    </subcellularLocation>
    <subcellularLocation>
        <location evidence="2">Microsome membrane</location>
        <topology evidence="2">Peripheral membrane protein</topology>
    </subcellularLocation>
</comment>
<evidence type="ECO:0000256" key="12">
    <source>
        <dbReference type="ARBA" id="ARBA00023136"/>
    </source>
</evidence>
<dbReference type="InterPro" id="IPR036396">
    <property type="entry name" value="Cyt_P450_sf"/>
</dbReference>
<dbReference type="RefSeq" id="XP_017785221.1">
    <property type="nucleotide sequence ID" value="XM_017929732.1"/>
</dbReference>
<organism evidence="14 15">
    <name type="scientific">Nicrophorus vespilloides</name>
    <name type="common">Boreal carrion beetle</name>
    <dbReference type="NCBI Taxonomy" id="110193"/>
    <lineage>
        <taxon>Eukaryota</taxon>
        <taxon>Metazoa</taxon>
        <taxon>Ecdysozoa</taxon>
        <taxon>Arthropoda</taxon>
        <taxon>Hexapoda</taxon>
        <taxon>Insecta</taxon>
        <taxon>Pterygota</taxon>
        <taxon>Neoptera</taxon>
        <taxon>Endopterygota</taxon>
        <taxon>Coleoptera</taxon>
        <taxon>Polyphaga</taxon>
        <taxon>Staphyliniformia</taxon>
        <taxon>Silphidae</taxon>
        <taxon>Nicrophorinae</taxon>
        <taxon>Nicrophorus</taxon>
    </lineage>
</organism>
<evidence type="ECO:0000256" key="2">
    <source>
        <dbReference type="ARBA" id="ARBA00004174"/>
    </source>
</evidence>
<feature type="transmembrane region" description="Helical" evidence="13">
    <location>
        <begin position="497"/>
        <end position="517"/>
    </location>
</feature>
<dbReference type="CDD" id="cd11056">
    <property type="entry name" value="CYP6-like"/>
    <property type="match status" value="2"/>
</dbReference>
<evidence type="ECO:0000256" key="13">
    <source>
        <dbReference type="SAM" id="Phobius"/>
    </source>
</evidence>
<keyword evidence="13" id="KW-0812">Transmembrane</keyword>
<accession>A0ABM1NEH1</accession>
<gene>
    <name evidence="15" type="primary">LOC108568561</name>
</gene>